<accession>A0A1W6NXL5</accession>
<reference evidence="1 2" key="1">
    <citation type="submission" date="2017-02" db="EMBL/GenBank/DDBJ databases">
        <title>Ketogulonicigenium robustum SPU B003 Genome sequencing and assembly.</title>
        <authorList>
            <person name="Li Y."/>
            <person name="Liu L."/>
            <person name="Wang C."/>
            <person name="Zhang M."/>
            <person name="Zhang T."/>
            <person name="Zhang Y."/>
        </authorList>
    </citation>
    <scope>NUCLEOTIDE SEQUENCE [LARGE SCALE GENOMIC DNA]</scope>
    <source>
        <strain evidence="1 2">SPU_B003</strain>
    </source>
</reference>
<dbReference type="KEGG" id="kro:BVG79_00577"/>
<gene>
    <name evidence="1" type="ORF">BVG79_00577</name>
</gene>
<dbReference type="STRING" id="92947.BVG79_00577"/>
<organism evidence="1 2">
    <name type="scientific">Ketogulonicigenium robustum</name>
    <dbReference type="NCBI Taxonomy" id="92947"/>
    <lineage>
        <taxon>Bacteria</taxon>
        <taxon>Pseudomonadati</taxon>
        <taxon>Pseudomonadota</taxon>
        <taxon>Alphaproteobacteria</taxon>
        <taxon>Rhodobacterales</taxon>
        <taxon>Roseobacteraceae</taxon>
        <taxon>Ketogulonicigenium</taxon>
    </lineage>
</organism>
<keyword evidence="2" id="KW-1185">Reference proteome</keyword>
<protein>
    <submittedName>
        <fullName evidence="1">Uncharacterized protein</fullName>
    </submittedName>
</protein>
<dbReference type="Proteomes" id="UP000242447">
    <property type="component" value="Chromosome"/>
</dbReference>
<dbReference type="AlphaFoldDB" id="A0A1W6NXL5"/>
<proteinExistence type="predicted"/>
<evidence type="ECO:0000313" key="2">
    <source>
        <dbReference type="Proteomes" id="UP000242447"/>
    </source>
</evidence>
<dbReference type="EMBL" id="CP019937">
    <property type="protein sequence ID" value="ARO13929.1"/>
    <property type="molecule type" value="Genomic_DNA"/>
</dbReference>
<sequence length="48" mass="5214">MCKSRTCALFRAVARGSCLIFSLKAQSWTSHGWQLSAEICAISHSKAA</sequence>
<name>A0A1W6NXL5_9RHOB</name>
<evidence type="ECO:0000313" key="1">
    <source>
        <dbReference type="EMBL" id="ARO13929.1"/>
    </source>
</evidence>